<dbReference type="Gene3D" id="1.10.760.10">
    <property type="entry name" value="Cytochrome c-like domain"/>
    <property type="match status" value="1"/>
</dbReference>
<dbReference type="InterPro" id="IPR036909">
    <property type="entry name" value="Cyt_c-like_dom_sf"/>
</dbReference>
<name>A0AAC8QGQ9_9BACT</name>
<feature type="signal peptide" evidence="3">
    <location>
        <begin position="1"/>
        <end position="17"/>
    </location>
</feature>
<protein>
    <submittedName>
        <fullName evidence="6">ABC-type branched-subunit amino acid transport system substrate-binding protein</fullName>
    </submittedName>
    <submittedName>
        <fullName evidence="5">Cytochrome c, putative</fullName>
    </submittedName>
</protein>
<dbReference type="Proteomes" id="UP000256345">
    <property type="component" value="Unassembled WGS sequence"/>
</dbReference>
<dbReference type="RefSeq" id="WP_053067131.1">
    <property type="nucleotide sequence ID" value="NZ_CP011509.1"/>
</dbReference>
<dbReference type="AlphaFoldDB" id="A0AAC8QGQ9"/>
<dbReference type="InterPro" id="IPR028081">
    <property type="entry name" value="Leu-bd"/>
</dbReference>
<dbReference type="PANTHER" id="PTHR47235">
    <property type="entry name" value="BLR6548 PROTEIN"/>
    <property type="match status" value="1"/>
</dbReference>
<feature type="domain" description="Leucine-binding protein" evidence="4">
    <location>
        <begin position="161"/>
        <end position="503"/>
    </location>
</feature>
<keyword evidence="2 3" id="KW-0732">Signal</keyword>
<dbReference type="GO" id="GO:0020037">
    <property type="term" value="F:heme binding"/>
    <property type="evidence" value="ECO:0007669"/>
    <property type="project" value="InterPro"/>
</dbReference>
<evidence type="ECO:0000259" key="4">
    <source>
        <dbReference type="Pfam" id="PF13458"/>
    </source>
</evidence>
<dbReference type="KEGG" id="age:AA314_08381"/>
<gene>
    <name evidence="5" type="ORF">AA314_08381</name>
    <name evidence="6" type="ORF">ATI61_105273</name>
</gene>
<dbReference type="GO" id="GO:0009055">
    <property type="term" value="F:electron transfer activity"/>
    <property type="evidence" value="ECO:0007669"/>
    <property type="project" value="InterPro"/>
</dbReference>
<evidence type="ECO:0000256" key="3">
    <source>
        <dbReference type="SAM" id="SignalP"/>
    </source>
</evidence>
<dbReference type="SUPFAM" id="SSF46626">
    <property type="entry name" value="Cytochrome c"/>
    <property type="match status" value="1"/>
</dbReference>
<reference evidence="6 8" key="2">
    <citation type="submission" date="2018-08" db="EMBL/GenBank/DDBJ databases">
        <title>Genomic Encyclopedia of Archaeal and Bacterial Type Strains, Phase II (KMG-II): from individual species to whole genera.</title>
        <authorList>
            <person name="Goeker M."/>
        </authorList>
    </citation>
    <scope>NUCLEOTIDE SEQUENCE [LARGE SCALE GENOMIC DNA]</scope>
    <source>
        <strain evidence="6 8">DSM 2261</strain>
    </source>
</reference>
<dbReference type="EMBL" id="QUMU01000005">
    <property type="protein sequence ID" value="REG31946.1"/>
    <property type="molecule type" value="Genomic_DNA"/>
</dbReference>
<evidence type="ECO:0000313" key="8">
    <source>
        <dbReference type="Proteomes" id="UP000256345"/>
    </source>
</evidence>
<dbReference type="Gene3D" id="3.40.50.2300">
    <property type="match status" value="2"/>
</dbReference>
<feature type="chain" id="PRO_5042014055" evidence="3">
    <location>
        <begin position="18"/>
        <end position="522"/>
    </location>
</feature>
<evidence type="ECO:0000256" key="2">
    <source>
        <dbReference type="ARBA" id="ARBA00022729"/>
    </source>
</evidence>
<reference evidence="5 7" key="1">
    <citation type="submission" date="2015-05" db="EMBL/GenBank/DDBJ databases">
        <title>Genome assembly of Archangium gephyra DSM 2261.</title>
        <authorList>
            <person name="Sharma G."/>
            <person name="Subramanian S."/>
        </authorList>
    </citation>
    <scope>NUCLEOTIDE SEQUENCE [LARGE SCALE GENOMIC DNA]</scope>
    <source>
        <strain evidence="5 7">DSM 2261</strain>
    </source>
</reference>
<dbReference type="EMBL" id="CP011509">
    <property type="protein sequence ID" value="AKJ06755.1"/>
    <property type="molecule type" value="Genomic_DNA"/>
</dbReference>
<dbReference type="SUPFAM" id="SSF53822">
    <property type="entry name" value="Periplasmic binding protein-like I"/>
    <property type="match status" value="1"/>
</dbReference>
<dbReference type="Pfam" id="PF13458">
    <property type="entry name" value="Peripla_BP_6"/>
    <property type="match status" value="1"/>
</dbReference>
<evidence type="ECO:0000256" key="1">
    <source>
        <dbReference type="ARBA" id="ARBA00010062"/>
    </source>
</evidence>
<evidence type="ECO:0000313" key="7">
    <source>
        <dbReference type="Proteomes" id="UP000035579"/>
    </source>
</evidence>
<organism evidence="5 7">
    <name type="scientific">Archangium gephyra</name>
    <dbReference type="NCBI Taxonomy" id="48"/>
    <lineage>
        <taxon>Bacteria</taxon>
        <taxon>Pseudomonadati</taxon>
        <taxon>Myxococcota</taxon>
        <taxon>Myxococcia</taxon>
        <taxon>Myxococcales</taxon>
        <taxon>Cystobacterineae</taxon>
        <taxon>Archangiaceae</taxon>
        <taxon>Archangium</taxon>
    </lineage>
</organism>
<dbReference type="InterPro" id="IPR028082">
    <property type="entry name" value="Peripla_BP_I"/>
</dbReference>
<accession>A0AAC8QGQ9</accession>
<keyword evidence="8" id="KW-1185">Reference proteome</keyword>
<sequence>MRALPLLLCALSCAAAASPTPLTPREQAGRRIYFEGESPTGGSISATLGANVRLPGSAVPCVNCHGEDGSGRPEGGVLPPDITWTELTKPYGHVHPGGRKHPVLEDRSVARAVSEGIDPGGNRLDAVMPRYSMSWEDMSSLLAWLKRLEHEREPGVTDSALRLGVVLPTRGRLAELGQAMRGVLEAWCAELNASGGIHGRTLELVIAGYDSDQETGLASAQRMLGQEPVFALLSGFLPGAEKELAALAEREALPLIGPFTLSARKDGTPERHVFFLLSDAGEQARVLAEYAARELSREGTRAAILHPEDEGLAGAARAARARLQARGWKQVELLRYTRGAFNPALAEDLKRKGTRVMLFLGNDEELAALLEKARTLGWAPYLLLPGNLSARAAVRAPALFQGRIFLAYPTLPSDEQPRAREAFSRLQASTPAAEGYRMAQVSAYTAATLLTEGLRRSGRQLSRKKLLGHLEGLYAFEPGLVPPLSYGPNRRVGAWGAYVVTVDLAARSFRPVTGWMELPDGG</sequence>
<dbReference type="PANTHER" id="PTHR47235:SF1">
    <property type="entry name" value="BLR6548 PROTEIN"/>
    <property type="match status" value="1"/>
</dbReference>
<proteinExistence type="inferred from homology"/>
<comment type="similarity">
    <text evidence="1">Belongs to the leucine-binding protein family.</text>
</comment>
<evidence type="ECO:0000313" key="5">
    <source>
        <dbReference type="EMBL" id="AKJ06755.1"/>
    </source>
</evidence>
<dbReference type="Proteomes" id="UP000035579">
    <property type="component" value="Chromosome"/>
</dbReference>
<evidence type="ECO:0000313" key="6">
    <source>
        <dbReference type="EMBL" id="REG31946.1"/>
    </source>
</evidence>